<accession>A0A5N6MSA4</accession>
<protein>
    <submittedName>
        <fullName evidence="2">PRC-barrel domain containing protein</fullName>
    </submittedName>
</protein>
<sequence length="103" mass="11604">MTDAFMLHEIQGSSVWANDGERLGLVGEVHLDRNTGDPVWITVDLGLFESEEHYVPLVSSRRDGQDIFVNYSRHQVAHSPGAHPENPLSPGEENILMEYYGLR</sequence>
<name>A0A5N6MSA4_9MICC</name>
<dbReference type="InterPro" id="IPR014747">
    <property type="entry name" value="Bac_photo_RC_H_C"/>
</dbReference>
<dbReference type="InterPro" id="IPR011033">
    <property type="entry name" value="PRC_barrel-like_sf"/>
</dbReference>
<dbReference type="EMBL" id="VTFX01000001">
    <property type="protein sequence ID" value="KAD4060065.1"/>
    <property type="molecule type" value="Genomic_DNA"/>
</dbReference>
<organism evidence="2 3">
    <name type="scientific">Arthrobacter yangruifuii</name>
    <dbReference type="NCBI Taxonomy" id="2606616"/>
    <lineage>
        <taxon>Bacteria</taxon>
        <taxon>Bacillati</taxon>
        <taxon>Actinomycetota</taxon>
        <taxon>Actinomycetes</taxon>
        <taxon>Micrococcales</taxon>
        <taxon>Micrococcaceae</taxon>
        <taxon>Arthrobacter</taxon>
    </lineage>
</organism>
<feature type="domain" description="PRC-barrel" evidence="1">
    <location>
        <begin position="4"/>
        <end position="70"/>
    </location>
</feature>
<keyword evidence="3" id="KW-1185">Reference proteome</keyword>
<dbReference type="AlphaFoldDB" id="A0A5N6MSA4"/>
<reference evidence="2 3" key="1">
    <citation type="submission" date="2019-08" db="EMBL/GenBank/DDBJ databases">
        <title>Arthrobacter sp. nov., isolated from plateau pika and Tibetan wild ass.</title>
        <authorList>
            <person name="Ge Y."/>
        </authorList>
    </citation>
    <scope>NUCLEOTIDE SEQUENCE [LARGE SCALE GENOMIC DNA]</scope>
    <source>
        <strain evidence="2 3">785</strain>
    </source>
</reference>
<dbReference type="OrthoDB" id="3712018at2"/>
<dbReference type="GO" id="GO:0030077">
    <property type="term" value="C:plasma membrane light-harvesting complex"/>
    <property type="evidence" value="ECO:0007669"/>
    <property type="project" value="InterPro"/>
</dbReference>
<evidence type="ECO:0000313" key="2">
    <source>
        <dbReference type="EMBL" id="KAD4060065.1"/>
    </source>
</evidence>
<dbReference type="Gene3D" id="3.90.50.10">
    <property type="entry name" value="Photosynthetic Reaction Center, subunit H, domain 2"/>
    <property type="match status" value="1"/>
</dbReference>
<evidence type="ECO:0000259" key="1">
    <source>
        <dbReference type="Pfam" id="PF05239"/>
    </source>
</evidence>
<gene>
    <name evidence="2" type="ORF">GD627_03060</name>
</gene>
<comment type="caution">
    <text evidence="2">The sequence shown here is derived from an EMBL/GenBank/DDBJ whole genome shotgun (WGS) entry which is preliminary data.</text>
</comment>
<dbReference type="Proteomes" id="UP000326852">
    <property type="component" value="Unassembled WGS sequence"/>
</dbReference>
<dbReference type="InterPro" id="IPR027275">
    <property type="entry name" value="PRC-brl_dom"/>
</dbReference>
<dbReference type="SUPFAM" id="SSF50346">
    <property type="entry name" value="PRC-barrel domain"/>
    <property type="match status" value="1"/>
</dbReference>
<evidence type="ECO:0000313" key="3">
    <source>
        <dbReference type="Proteomes" id="UP000326852"/>
    </source>
</evidence>
<dbReference type="Pfam" id="PF05239">
    <property type="entry name" value="PRC"/>
    <property type="match status" value="1"/>
</dbReference>
<proteinExistence type="predicted"/>
<dbReference type="RefSeq" id="WP_146360562.1">
    <property type="nucleotide sequence ID" value="NZ_VOAL01000001.1"/>
</dbReference>
<dbReference type="GO" id="GO:0019684">
    <property type="term" value="P:photosynthesis, light reaction"/>
    <property type="evidence" value="ECO:0007669"/>
    <property type="project" value="InterPro"/>
</dbReference>